<protein>
    <submittedName>
        <fullName evidence="8">Toprim domain-containing protein</fullName>
    </submittedName>
</protein>
<evidence type="ECO:0000256" key="2">
    <source>
        <dbReference type="ARBA" id="ARBA00022515"/>
    </source>
</evidence>
<dbReference type="InterPro" id="IPR006171">
    <property type="entry name" value="TOPRIM_dom"/>
</dbReference>
<dbReference type="InterPro" id="IPR034154">
    <property type="entry name" value="TOPRIM_DnaG/twinkle"/>
</dbReference>
<evidence type="ECO:0000256" key="3">
    <source>
        <dbReference type="ARBA" id="ARBA00022679"/>
    </source>
</evidence>
<dbReference type="GO" id="GO:1990077">
    <property type="term" value="C:primosome complex"/>
    <property type="evidence" value="ECO:0007669"/>
    <property type="project" value="UniProtKB-KW"/>
</dbReference>
<dbReference type="GO" id="GO:0006269">
    <property type="term" value="P:DNA replication, synthesis of primer"/>
    <property type="evidence" value="ECO:0007669"/>
    <property type="project" value="UniProtKB-KW"/>
</dbReference>
<comment type="caution">
    <text evidence="8">The sequence shown here is derived from an EMBL/GenBank/DDBJ whole genome shotgun (WGS) entry which is preliminary data.</text>
</comment>
<evidence type="ECO:0000256" key="4">
    <source>
        <dbReference type="ARBA" id="ARBA00022695"/>
    </source>
</evidence>
<evidence type="ECO:0000256" key="6">
    <source>
        <dbReference type="ARBA" id="ARBA00023163"/>
    </source>
</evidence>
<dbReference type="Gene3D" id="3.90.580.10">
    <property type="entry name" value="Zinc finger, CHC2-type domain"/>
    <property type="match status" value="1"/>
</dbReference>
<reference evidence="8" key="1">
    <citation type="submission" date="2022-11" db="EMBL/GenBank/DDBJ databases">
        <title>Larsenimonas rhizosphaerae sp. nov., isolated from a tidal mudflat.</title>
        <authorList>
            <person name="Lee S.D."/>
            <person name="Kim I.S."/>
        </authorList>
    </citation>
    <scope>NUCLEOTIDE SEQUENCE</scope>
    <source>
        <strain evidence="8">GH2-1</strain>
    </source>
</reference>
<proteinExistence type="predicted"/>
<dbReference type="Pfam" id="PF13362">
    <property type="entry name" value="Toprim_3"/>
    <property type="match status" value="1"/>
</dbReference>
<keyword evidence="4" id="KW-0548">Nucleotidyltransferase</keyword>
<evidence type="ECO:0000313" key="8">
    <source>
        <dbReference type="EMBL" id="MCX2524436.1"/>
    </source>
</evidence>
<dbReference type="InterPro" id="IPR036977">
    <property type="entry name" value="DNA_primase_Znf_CHC2"/>
</dbReference>
<dbReference type="RefSeq" id="WP_265896261.1">
    <property type="nucleotide sequence ID" value="NZ_JAPIVE010000002.1"/>
</dbReference>
<dbReference type="Proteomes" id="UP001165678">
    <property type="component" value="Unassembled WGS sequence"/>
</dbReference>
<organism evidence="8 9">
    <name type="scientific">Larsenimonas rhizosphaerae</name>
    <dbReference type="NCBI Taxonomy" id="2944682"/>
    <lineage>
        <taxon>Bacteria</taxon>
        <taxon>Pseudomonadati</taxon>
        <taxon>Pseudomonadota</taxon>
        <taxon>Gammaproteobacteria</taxon>
        <taxon>Oceanospirillales</taxon>
        <taxon>Halomonadaceae</taxon>
        <taxon>Larsenimonas</taxon>
    </lineage>
</organism>
<dbReference type="GO" id="GO:0003677">
    <property type="term" value="F:DNA binding"/>
    <property type="evidence" value="ECO:0007669"/>
    <property type="project" value="InterPro"/>
</dbReference>
<evidence type="ECO:0000313" key="9">
    <source>
        <dbReference type="Proteomes" id="UP001165678"/>
    </source>
</evidence>
<keyword evidence="2" id="KW-0639">Primosome</keyword>
<dbReference type="AlphaFoldDB" id="A0AA42CUY0"/>
<dbReference type="GO" id="GO:0008270">
    <property type="term" value="F:zinc ion binding"/>
    <property type="evidence" value="ECO:0007669"/>
    <property type="project" value="InterPro"/>
</dbReference>
<gene>
    <name evidence="8" type="ORF">OQ287_09295</name>
</gene>
<dbReference type="EMBL" id="JAPIVE010000002">
    <property type="protein sequence ID" value="MCX2524436.1"/>
    <property type="molecule type" value="Genomic_DNA"/>
</dbReference>
<keyword evidence="9" id="KW-1185">Reference proteome</keyword>
<feature type="domain" description="Toprim" evidence="7">
    <location>
        <begin position="221"/>
        <end position="318"/>
    </location>
</feature>
<dbReference type="GO" id="GO:0016779">
    <property type="term" value="F:nucleotidyltransferase activity"/>
    <property type="evidence" value="ECO:0007669"/>
    <property type="project" value="UniProtKB-KW"/>
</dbReference>
<dbReference type="SUPFAM" id="SSF57783">
    <property type="entry name" value="Zinc beta-ribbon"/>
    <property type="match status" value="1"/>
</dbReference>
<evidence type="ECO:0000256" key="5">
    <source>
        <dbReference type="ARBA" id="ARBA00022705"/>
    </source>
</evidence>
<dbReference type="CDD" id="cd01029">
    <property type="entry name" value="TOPRIM_primases"/>
    <property type="match status" value="1"/>
</dbReference>
<sequence length="340" mass="37371">MADALQRLRLVSRAALSDAETLLAEWLPDGQRQGTEWVARNALRGDRRAGSFGVSLTTGKWNDFADSEAHGGDLVSLYSYLHGCRQGDAARAIDARLGLGIYRASELYPLIAEIDTRAPADSVETGQAQRDASRAAAARRARKYWATGRHARTNRYVRQKQIPPTGVRQSHKGWLMVPLYAGGELVNLQWIQPNGTKRFLKGGQVQGAYCLLGTLEPGKRLYVCEGWATGATLHYLTGDTVACALHAGNLLPVARYFRSHLNGSLDLVIAGDDDRQTEGNPGRRLANEAAIDVGALVLFPSWRDGCPEHLTDFNDLYRWHNARMDAEERAAEQGGPRHDG</sequence>
<keyword evidence="3" id="KW-0808">Transferase</keyword>
<keyword evidence="5" id="KW-0235">DNA replication</keyword>
<keyword evidence="1" id="KW-0240">DNA-directed RNA polymerase</keyword>
<evidence type="ECO:0000256" key="1">
    <source>
        <dbReference type="ARBA" id="ARBA00022478"/>
    </source>
</evidence>
<dbReference type="GO" id="GO:0000428">
    <property type="term" value="C:DNA-directed RNA polymerase complex"/>
    <property type="evidence" value="ECO:0007669"/>
    <property type="project" value="UniProtKB-KW"/>
</dbReference>
<evidence type="ECO:0000259" key="7">
    <source>
        <dbReference type="Pfam" id="PF13362"/>
    </source>
</evidence>
<name>A0AA42CUY0_9GAMM</name>
<accession>A0AA42CUY0</accession>
<keyword evidence="6" id="KW-0804">Transcription</keyword>